<dbReference type="PANTHER" id="PTHR10763:SF26">
    <property type="entry name" value="CELL DIVISION CONTROL PROTEIN 6 HOMOLOG"/>
    <property type="match status" value="1"/>
</dbReference>
<evidence type="ECO:0000256" key="4">
    <source>
        <dbReference type="ARBA" id="ARBA00022840"/>
    </source>
</evidence>
<keyword evidence="4" id="KW-0067">ATP-binding</keyword>
<dbReference type="CDD" id="cd00009">
    <property type="entry name" value="AAA"/>
    <property type="match status" value="1"/>
</dbReference>
<dbReference type="GO" id="GO:0005524">
    <property type="term" value="F:ATP binding"/>
    <property type="evidence" value="ECO:0007669"/>
    <property type="project" value="UniProtKB-KW"/>
</dbReference>
<dbReference type="InterPro" id="IPR027417">
    <property type="entry name" value="P-loop_NTPase"/>
</dbReference>
<dbReference type="GO" id="GO:0006260">
    <property type="term" value="P:DNA replication"/>
    <property type="evidence" value="ECO:0007669"/>
    <property type="project" value="UniProtKB-KW"/>
</dbReference>
<dbReference type="RefSeq" id="WP_121921655.1">
    <property type="nucleotide sequence ID" value="NZ_CP034145.1"/>
</dbReference>
<evidence type="ECO:0000313" key="9">
    <source>
        <dbReference type="Proteomes" id="UP000282007"/>
    </source>
</evidence>
<sequence>MLLFGSSNSGNSVFRDRSVLTSDSPLDTPIGRDDEIERIAEAVQPLTRRNPAENLLIYGPAGIGKSTCVQHVFGELEKHSRIKPVFINCWQYNTRSSLLTELLIQLGYPAPRKGKPVDVLLSKLSEWLNKNRGVAVALDEFDQLEDKNKVVYDLLMLNQEVENRLGTVLISNQLPSQLFLDPRSNSRLSLYTLQFEPYGSERLEEILRSRVEQTFQPGTVPDEVIQRVAEQVADESGDCRKALEMLLKAGRRADQEGKPELSIEDINR</sequence>
<reference evidence="6 9" key="2">
    <citation type="submission" date="2018-07" db="EMBL/GenBank/DDBJ databases">
        <title>Genome sequences of Haloplanus aerogenes JCM 16430T.</title>
        <authorList>
            <person name="Kim Y.B."/>
            <person name="Roh S.W."/>
        </authorList>
    </citation>
    <scope>NUCLEOTIDE SEQUENCE [LARGE SCALE GENOMIC DNA]</scope>
    <source>
        <strain evidence="6 9">JCM 16430</strain>
    </source>
</reference>
<dbReference type="EMBL" id="CP034145">
    <property type="protein sequence ID" value="AZH26697.1"/>
    <property type="molecule type" value="Genomic_DNA"/>
</dbReference>
<evidence type="ECO:0000256" key="1">
    <source>
        <dbReference type="ARBA" id="ARBA00006184"/>
    </source>
</evidence>
<dbReference type="SMART" id="SM00382">
    <property type="entry name" value="AAA"/>
    <property type="match status" value="1"/>
</dbReference>
<accession>A0A3M0CVB3</accession>
<dbReference type="Pfam" id="PF13401">
    <property type="entry name" value="AAA_22"/>
    <property type="match status" value="1"/>
</dbReference>
<feature type="domain" description="AAA+ ATPase" evidence="5">
    <location>
        <begin position="51"/>
        <end position="199"/>
    </location>
</feature>
<reference evidence="7" key="3">
    <citation type="submission" date="2018-10" db="EMBL/GenBank/DDBJ databases">
        <authorList>
            <person name="Whitman W."/>
            <person name="Huntemann M."/>
            <person name="Clum A."/>
            <person name="Pillay M."/>
            <person name="Palaniappan K."/>
            <person name="Varghese N."/>
            <person name="Mikhailova N."/>
            <person name="Stamatis D."/>
            <person name="Reddy T."/>
            <person name="Daum C."/>
            <person name="Shapiro N."/>
            <person name="Ivanova N."/>
            <person name="Kyrpides N."/>
            <person name="Woyke T."/>
        </authorList>
    </citation>
    <scope>NUCLEOTIDE SEQUENCE</scope>
    <source>
        <strain evidence="7">CGMCC 1.10124</strain>
    </source>
</reference>
<evidence type="ECO:0000256" key="2">
    <source>
        <dbReference type="ARBA" id="ARBA00022705"/>
    </source>
</evidence>
<reference evidence="7 8" key="1">
    <citation type="journal article" date="2015" name="Stand. Genomic Sci.">
        <title>Genomic Encyclopedia of Bacterial and Archaeal Type Strains, Phase III: the genomes of soil and plant-associated and newly described type strains.</title>
        <authorList>
            <person name="Whitman W.B."/>
            <person name="Woyke T."/>
            <person name="Klenk H.P."/>
            <person name="Zhou Y."/>
            <person name="Lilburn T.G."/>
            <person name="Beck B.J."/>
            <person name="De Vos P."/>
            <person name="Vandamme P."/>
            <person name="Eisen J.A."/>
            <person name="Garrity G."/>
            <person name="Hugenholtz P."/>
            <person name="Kyrpides N.C."/>
        </authorList>
    </citation>
    <scope>NUCLEOTIDE SEQUENCE [LARGE SCALE GENOMIC DNA]</scope>
    <source>
        <strain evidence="7 8">CGMCC 1.10124</strain>
    </source>
</reference>
<dbReference type="GO" id="GO:0051301">
    <property type="term" value="P:cell division"/>
    <property type="evidence" value="ECO:0007669"/>
    <property type="project" value="UniProtKB-KW"/>
</dbReference>
<proteinExistence type="inferred from homology"/>
<dbReference type="NCBIfam" id="TIGR02928">
    <property type="entry name" value="orc1/cdc6 family replication initiation protein"/>
    <property type="match status" value="1"/>
</dbReference>
<dbReference type="GO" id="GO:0016887">
    <property type="term" value="F:ATP hydrolysis activity"/>
    <property type="evidence" value="ECO:0007669"/>
    <property type="project" value="InterPro"/>
</dbReference>
<gene>
    <name evidence="7" type="ORF">ATH50_3093</name>
    <name evidence="6" type="ORF">DU502_15515</name>
</gene>
<dbReference type="InterPro" id="IPR055237">
    <property type="entry name" value="Cdc6_lid"/>
</dbReference>
<keyword evidence="7" id="KW-0132">Cell division</keyword>
<dbReference type="EMBL" id="REFS01000006">
    <property type="protein sequence ID" value="RMB12937.1"/>
    <property type="molecule type" value="Genomic_DNA"/>
</dbReference>
<dbReference type="KEGG" id="haer:DU502_15515"/>
<dbReference type="OrthoDB" id="53276at2157"/>
<dbReference type="PANTHER" id="PTHR10763">
    <property type="entry name" value="CELL DIVISION CONTROL PROTEIN 6-RELATED"/>
    <property type="match status" value="1"/>
</dbReference>
<evidence type="ECO:0000313" key="6">
    <source>
        <dbReference type="EMBL" id="AZH26697.1"/>
    </source>
</evidence>
<dbReference type="Proteomes" id="UP000282007">
    <property type="component" value="Chromosome"/>
</dbReference>
<dbReference type="Pfam" id="PF22703">
    <property type="entry name" value="Cdc6_lid"/>
    <property type="match status" value="1"/>
</dbReference>
<protein>
    <submittedName>
        <fullName evidence="7">Cell division control protein 6</fullName>
    </submittedName>
    <submittedName>
        <fullName evidence="6">DUF815 domain-containing protein</fullName>
    </submittedName>
</protein>
<dbReference type="InterPro" id="IPR049945">
    <property type="entry name" value="AAA_22"/>
</dbReference>
<evidence type="ECO:0000313" key="8">
    <source>
        <dbReference type="Proteomes" id="UP000277326"/>
    </source>
</evidence>
<dbReference type="SUPFAM" id="SSF52540">
    <property type="entry name" value="P-loop containing nucleoside triphosphate hydrolases"/>
    <property type="match status" value="1"/>
</dbReference>
<dbReference type="AlphaFoldDB" id="A0A3M0CVB3"/>
<dbReference type="Gene3D" id="1.10.8.60">
    <property type="match status" value="1"/>
</dbReference>
<organism evidence="7 8">
    <name type="scientific">Haloplanus aerogenes</name>
    <dbReference type="NCBI Taxonomy" id="660522"/>
    <lineage>
        <taxon>Archaea</taxon>
        <taxon>Methanobacteriati</taxon>
        <taxon>Methanobacteriota</taxon>
        <taxon>Stenosarchaea group</taxon>
        <taxon>Halobacteria</taxon>
        <taxon>Halobacteriales</taxon>
        <taxon>Haloferacaceae</taxon>
        <taxon>Haloplanus</taxon>
    </lineage>
</organism>
<evidence type="ECO:0000313" key="7">
    <source>
        <dbReference type="EMBL" id="RMB12937.1"/>
    </source>
</evidence>
<name>A0A3M0CVB3_9EURY</name>
<keyword evidence="9" id="KW-1185">Reference proteome</keyword>
<dbReference type="InterPro" id="IPR050311">
    <property type="entry name" value="ORC1/CDC6"/>
</dbReference>
<dbReference type="InterPro" id="IPR003593">
    <property type="entry name" value="AAA+_ATPase"/>
</dbReference>
<dbReference type="Gene3D" id="3.40.50.300">
    <property type="entry name" value="P-loop containing nucleotide triphosphate hydrolases"/>
    <property type="match status" value="1"/>
</dbReference>
<dbReference type="GeneID" id="38472723"/>
<dbReference type="Proteomes" id="UP000277326">
    <property type="component" value="Unassembled WGS sequence"/>
</dbReference>
<evidence type="ECO:0000256" key="3">
    <source>
        <dbReference type="ARBA" id="ARBA00022741"/>
    </source>
</evidence>
<keyword evidence="2" id="KW-0235">DNA replication</keyword>
<keyword evidence="7" id="KW-0131">Cell cycle</keyword>
<keyword evidence="3" id="KW-0547">Nucleotide-binding</keyword>
<comment type="similarity">
    <text evidence="1">Belongs to the CDC6/cdc18 family.</text>
</comment>
<evidence type="ECO:0000259" key="5">
    <source>
        <dbReference type="SMART" id="SM00382"/>
    </source>
</evidence>
<dbReference type="InterPro" id="IPR014277">
    <property type="entry name" value="Orc1/Cdc6_arc"/>
</dbReference>